<reference evidence="2" key="1">
    <citation type="submission" date="2016-11" db="EMBL/GenBank/DDBJ databases">
        <title>The genome sequence of Colletotrichum cuscutae.</title>
        <authorList>
            <person name="Baroncelli R."/>
        </authorList>
    </citation>
    <scope>NUCLEOTIDE SEQUENCE</scope>
    <source>
        <strain evidence="2">IMI 304802</strain>
    </source>
</reference>
<feature type="region of interest" description="Disordered" evidence="1">
    <location>
        <begin position="1"/>
        <end position="20"/>
    </location>
</feature>
<dbReference type="Proteomes" id="UP001239213">
    <property type="component" value="Unassembled WGS sequence"/>
</dbReference>
<dbReference type="EMBL" id="MPDP01000037">
    <property type="protein sequence ID" value="KAK1490914.1"/>
    <property type="molecule type" value="Genomic_DNA"/>
</dbReference>
<sequence length="156" mass="17639">MAPVRRRNTEAPDKPHEQALPTYLEDKYVIDPQQPVNVSTLRKLSQVWEEKTQPYSAESPSSVFLSPEILLFRPCGPKSPKSSSRGQPALSIVRGRSWTMTSKSKEDSTENGSPYPRRSRFTRNFQPNAGHRAERARSKAVDREPFDVGMESPSSH</sequence>
<gene>
    <name evidence="2" type="ORF">CCUS01_14341</name>
</gene>
<name>A0AAI9Y975_9PEZI</name>
<evidence type="ECO:0000256" key="1">
    <source>
        <dbReference type="SAM" id="MobiDB-lite"/>
    </source>
</evidence>
<feature type="compositionally biased region" description="Basic and acidic residues" evidence="1">
    <location>
        <begin position="7"/>
        <end position="17"/>
    </location>
</feature>
<keyword evidence="3" id="KW-1185">Reference proteome</keyword>
<dbReference type="AlphaFoldDB" id="A0AAI9Y975"/>
<feature type="compositionally biased region" description="Basic and acidic residues" evidence="1">
    <location>
        <begin position="131"/>
        <end position="146"/>
    </location>
</feature>
<comment type="caution">
    <text evidence="2">The sequence shown here is derived from an EMBL/GenBank/DDBJ whole genome shotgun (WGS) entry which is preliminary data.</text>
</comment>
<accession>A0AAI9Y975</accession>
<evidence type="ECO:0000313" key="3">
    <source>
        <dbReference type="Proteomes" id="UP001239213"/>
    </source>
</evidence>
<feature type="region of interest" description="Disordered" evidence="1">
    <location>
        <begin position="74"/>
        <end position="156"/>
    </location>
</feature>
<proteinExistence type="predicted"/>
<protein>
    <submittedName>
        <fullName evidence="2">Uncharacterized protein</fullName>
    </submittedName>
</protein>
<evidence type="ECO:0000313" key="2">
    <source>
        <dbReference type="EMBL" id="KAK1490914.1"/>
    </source>
</evidence>
<organism evidence="2 3">
    <name type="scientific">Colletotrichum cuscutae</name>
    <dbReference type="NCBI Taxonomy" id="1209917"/>
    <lineage>
        <taxon>Eukaryota</taxon>
        <taxon>Fungi</taxon>
        <taxon>Dikarya</taxon>
        <taxon>Ascomycota</taxon>
        <taxon>Pezizomycotina</taxon>
        <taxon>Sordariomycetes</taxon>
        <taxon>Hypocreomycetidae</taxon>
        <taxon>Glomerellales</taxon>
        <taxon>Glomerellaceae</taxon>
        <taxon>Colletotrichum</taxon>
        <taxon>Colletotrichum acutatum species complex</taxon>
    </lineage>
</organism>